<organism evidence="1 2">
    <name type="scientific">Jeotgalibacillus campisalis</name>
    <dbReference type="NCBI Taxonomy" id="220754"/>
    <lineage>
        <taxon>Bacteria</taxon>
        <taxon>Bacillati</taxon>
        <taxon>Bacillota</taxon>
        <taxon>Bacilli</taxon>
        <taxon>Bacillales</taxon>
        <taxon>Caryophanaceae</taxon>
        <taxon>Jeotgalibacillus</taxon>
    </lineage>
</organism>
<evidence type="ECO:0000313" key="2">
    <source>
        <dbReference type="Proteomes" id="UP000031972"/>
    </source>
</evidence>
<dbReference type="PATRIC" id="fig|220754.4.peg.3587"/>
<name>A0A0C2V295_9BACL</name>
<comment type="caution">
    <text evidence="1">The sequence shown here is derived from an EMBL/GenBank/DDBJ whole genome shotgun (WGS) entry which is preliminary data.</text>
</comment>
<proteinExistence type="predicted"/>
<gene>
    <name evidence="1" type="ORF">KR50_35750</name>
</gene>
<accession>A0A0C2V295</accession>
<keyword evidence="2" id="KW-1185">Reference proteome</keyword>
<reference evidence="1 2" key="1">
    <citation type="submission" date="2015-01" db="EMBL/GenBank/DDBJ databases">
        <title>Jeotgalibacillus campisalis genome sequencing.</title>
        <authorList>
            <person name="Goh K.M."/>
            <person name="Chan K.-G."/>
            <person name="Yaakop A.S."/>
            <person name="Ee R."/>
            <person name="Gan H.M."/>
            <person name="Chan C.S."/>
        </authorList>
    </citation>
    <scope>NUCLEOTIDE SEQUENCE [LARGE SCALE GENOMIC DNA]</scope>
    <source>
        <strain evidence="1 2">SF-57</strain>
    </source>
</reference>
<dbReference type="AlphaFoldDB" id="A0A0C2V295"/>
<dbReference type="OrthoDB" id="2447388at2"/>
<dbReference type="Proteomes" id="UP000031972">
    <property type="component" value="Unassembled WGS sequence"/>
</dbReference>
<protein>
    <submittedName>
        <fullName evidence="1">Uncharacterized protein</fullName>
    </submittedName>
</protein>
<dbReference type="RefSeq" id="WP_041061500.1">
    <property type="nucleotide sequence ID" value="NZ_JXRR01000022.1"/>
</dbReference>
<sequence length="300" mass="34569">MSEQEYHFRVRYKDFEYSVTGDEAFVAHHEEVASGYLSKLMEEKTYAPERPALPASVGAEERPVPVGDPRSKAEIKAFLEGLPLYSEWQYTLAMAYFLFHHKQQTSFSAKSVRKQFREARHTVPNNIHLSIHTCVKKGYLKESGLEDLQKNYEITETGMQYITGLTNGEVPDSSLSRGGSSTEVEPNRQEKLLNFTLEELQLDHNPNPQLLERLEDQALSILYIYKKELDFTHLSALDVHTVLTELFSFSYSPKAVQIALSRSRPRVEKIKYDGQMHYQLTQGGVEYMENLMQKQLFSED</sequence>
<dbReference type="EMBL" id="JXRR01000022">
    <property type="protein sequence ID" value="KIL43172.1"/>
    <property type="molecule type" value="Genomic_DNA"/>
</dbReference>
<evidence type="ECO:0000313" key="1">
    <source>
        <dbReference type="EMBL" id="KIL43172.1"/>
    </source>
</evidence>